<comment type="subcellular location">
    <subcellularLocation>
        <location evidence="1">Membrane</location>
        <topology evidence="1">Multi-pass membrane protein</topology>
    </subcellularLocation>
</comment>
<feature type="transmembrane region" description="Helical" evidence="8">
    <location>
        <begin position="107"/>
        <end position="129"/>
    </location>
</feature>
<accession>A0A9P6FN19</accession>
<evidence type="ECO:0000256" key="4">
    <source>
        <dbReference type="ARBA" id="ARBA00023002"/>
    </source>
</evidence>
<dbReference type="Proteomes" id="UP000780801">
    <property type="component" value="Unassembled WGS sequence"/>
</dbReference>
<keyword evidence="5" id="KW-0406">Ion transport</keyword>
<evidence type="ECO:0000313" key="11">
    <source>
        <dbReference type="Proteomes" id="UP000780801"/>
    </source>
</evidence>
<evidence type="ECO:0000256" key="1">
    <source>
        <dbReference type="ARBA" id="ARBA00004141"/>
    </source>
</evidence>
<dbReference type="Pfam" id="PF01794">
    <property type="entry name" value="Ferric_reduct"/>
    <property type="match status" value="1"/>
</dbReference>
<name>A0A9P6FN19_9FUNG</name>
<feature type="transmembrane region" description="Helical" evidence="8">
    <location>
        <begin position="48"/>
        <end position="68"/>
    </location>
</feature>
<keyword evidence="3 8" id="KW-1133">Transmembrane helix</keyword>
<feature type="non-terminal residue" evidence="10">
    <location>
        <position position="1"/>
    </location>
</feature>
<evidence type="ECO:0000256" key="8">
    <source>
        <dbReference type="SAM" id="Phobius"/>
    </source>
</evidence>
<dbReference type="InterPro" id="IPR017927">
    <property type="entry name" value="FAD-bd_FR_type"/>
</dbReference>
<feature type="transmembrane region" description="Helical" evidence="8">
    <location>
        <begin position="653"/>
        <end position="670"/>
    </location>
</feature>
<feature type="transmembrane region" description="Helical" evidence="8">
    <location>
        <begin position="141"/>
        <end position="169"/>
    </location>
</feature>
<evidence type="ECO:0000313" key="10">
    <source>
        <dbReference type="EMBL" id="KAF9578452.1"/>
    </source>
</evidence>
<feature type="transmembrane region" description="Helical" evidence="8">
    <location>
        <begin position="190"/>
        <end position="211"/>
    </location>
</feature>
<evidence type="ECO:0000256" key="6">
    <source>
        <dbReference type="ARBA" id="ARBA00023136"/>
    </source>
</evidence>
<evidence type="ECO:0000256" key="2">
    <source>
        <dbReference type="ARBA" id="ARBA00022692"/>
    </source>
</evidence>
<dbReference type="InterPro" id="IPR017938">
    <property type="entry name" value="Riboflavin_synthase-like_b-brl"/>
</dbReference>
<feature type="domain" description="FAD-binding FR-type" evidence="9">
    <location>
        <begin position="303"/>
        <end position="428"/>
    </location>
</feature>
<feature type="transmembrane region" description="Helical" evidence="8">
    <location>
        <begin position="231"/>
        <end position="248"/>
    </location>
</feature>
<evidence type="ECO:0000259" key="9">
    <source>
        <dbReference type="PROSITE" id="PS51384"/>
    </source>
</evidence>
<dbReference type="GO" id="GO:0005886">
    <property type="term" value="C:plasma membrane"/>
    <property type="evidence" value="ECO:0007669"/>
    <property type="project" value="TreeGrafter"/>
</dbReference>
<dbReference type="PANTHER" id="PTHR11972:SF69">
    <property type="entry name" value="FERRIC REDUCTION OXIDASE 6-RELATED"/>
    <property type="match status" value="1"/>
</dbReference>
<dbReference type="OrthoDB" id="10006946at2759"/>
<keyword evidence="11" id="KW-1185">Reference proteome</keyword>
<dbReference type="PANTHER" id="PTHR11972">
    <property type="entry name" value="NADPH OXIDASE"/>
    <property type="match status" value="1"/>
</dbReference>
<dbReference type="PROSITE" id="PS51384">
    <property type="entry name" value="FAD_FR"/>
    <property type="match status" value="1"/>
</dbReference>
<feature type="transmembrane region" description="Helical" evidence="8">
    <location>
        <begin position="7"/>
        <end position="28"/>
    </location>
</feature>
<dbReference type="Gene3D" id="3.40.50.80">
    <property type="entry name" value="Nucleotide-binding domain of ferredoxin-NADP reductase (FNR) module"/>
    <property type="match status" value="1"/>
</dbReference>
<dbReference type="GO" id="GO:0016491">
    <property type="term" value="F:oxidoreductase activity"/>
    <property type="evidence" value="ECO:0007669"/>
    <property type="project" value="UniProtKB-KW"/>
</dbReference>
<reference evidence="10" key="1">
    <citation type="journal article" date="2020" name="Fungal Divers.">
        <title>Resolving the Mortierellaceae phylogeny through synthesis of multi-gene phylogenetics and phylogenomics.</title>
        <authorList>
            <person name="Vandepol N."/>
            <person name="Liber J."/>
            <person name="Desiro A."/>
            <person name="Na H."/>
            <person name="Kennedy M."/>
            <person name="Barry K."/>
            <person name="Grigoriev I.V."/>
            <person name="Miller A.N."/>
            <person name="O'Donnell K."/>
            <person name="Stajich J.E."/>
            <person name="Bonito G."/>
        </authorList>
    </citation>
    <scope>NUCLEOTIDE SEQUENCE</scope>
    <source>
        <strain evidence="10">KOD1015</strain>
    </source>
</reference>
<dbReference type="InterPro" id="IPR039261">
    <property type="entry name" value="FNR_nucleotide-bd"/>
</dbReference>
<keyword evidence="5" id="KW-0813">Transport</keyword>
<keyword evidence="4" id="KW-0560">Oxidoreductase</keyword>
<keyword evidence="2 8" id="KW-0812">Transmembrane</keyword>
<protein>
    <recommendedName>
        <fullName evidence="9">FAD-binding FR-type domain-containing protein</fullName>
    </recommendedName>
</protein>
<feature type="region of interest" description="Disordered" evidence="7">
    <location>
        <begin position="761"/>
        <end position="785"/>
    </location>
</feature>
<keyword evidence="6 8" id="KW-0472">Membrane</keyword>
<dbReference type="EMBL" id="JAABOA010003639">
    <property type="protein sequence ID" value="KAF9578452.1"/>
    <property type="molecule type" value="Genomic_DNA"/>
</dbReference>
<feature type="transmembrane region" description="Helical" evidence="8">
    <location>
        <begin position="283"/>
        <end position="301"/>
    </location>
</feature>
<evidence type="ECO:0000256" key="5">
    <source>
        <dbReference type="ARBA" id="ARBA00023065"/>
    </source>
</evidence>
<dbReference type="InterPro" id="IPR050369">
    <property type="entry name" value="RBOH/FRE"/>
</dbReference>
<dbReference type="SUPFAM" id="SSF63380">
    <property type="entry name" value="Riboflavin synthase domain-like"/>
    <property type="match status" value="1"/>
</dbReference>
<feature type="compositionally biased region" description="Low complexity" evidence="7">
    <location>
        <begin position="761"/>
        <end position="782"/>
    </location>
</feature>
<feature type="transmembrane region" description="Helical" evidence="8">
    <location>
        <begin position="255"/>
        <end position="277"/>
    </location>
</feature>
<comment type="caution">
    <text evidence="10">The sequence shown here is derived from an EMBL/GenBank/DDBJ whole genome shotgun (WGS) entry which is preliminary data.</text>
</comment>
<gene>
    <name evidence="10" type="ORF">BGW38_005729</name>
</gene>
<organism evidence="10 11">
    <name type="scientific">Lunasporangiospora selenospora</name>
    <dbReference type="NCBI Taxonomy" id="979761"/>
    <lineage>
        <taxon>Eukaryota</taxon>
        <taxon>Fungi</taxon>
        <taxon>Fungi incertae sedis</taxon>
        <taxon>Mucoromycota</taxon>
        <taxon>Mortierellomycotina</taxon>
        <taxon>Mortierellomycetes</taxon>
        <taxon>Mortierellales</taxon>
        <taxon>Mortierellaceae</taxon>
        <taxon>Lunasporangiospora</taxon>
    </lineage>
</organism>
<dbReference type="AlphaFoldDB" id="A0A9P6FN19"/>
<dbReference type="CDD" id="cd06186">
    <property type="entry name" value="NOX_Duox_like_FAD_NADP"/>
    <property type="match status" value="1"/>
</dbReference>
<proteinExistence type="predicted"/>
<feature type="transmembrane region" description="Helical" evidence="8">
    <location>
        <begin position="702"/>
        <end position="727"/>
    </location>
</feature>
<evidence type="ECO:0000256" key="7">
    <source>
        <dbReference type="SAM" id="MobiDB-lite"/>
    </source>
</evidence>
<sequence>MQLYQAAIALLLAVYTTGWVFDFKILWFSGIDTQDIFYPNNLRDFYSVGFYVIPAILSHLITIWGHYYRVDSIFQEAIVLVATKTAKERKRISFWDRPLDPWRGWTVRYWCLTIVIVLLNILWFVYPMVLYLPRAIRQFGYYAAINVFGAYSAGYAAMGCCALLLMVILRRSMFMALGFTYADLLPMHRGLGQVFFYWSTVHTIGYVLFYIHTNEFWNNFNFDGSTRGPQNMIAIVAYIALYLLKYTARPDIRRAYYLIFIWGHRIFTVICFVGTLMHFPYYMLWYYVLPSICLFFTDRFVPKMIQSLSLAREVQCTFNKDADVLKLVIHSRSRLEPLKPYYPGDYVNIQIPQIGTIYHPFTIASCWTEDPYTMTIYLRTFQENKYSWTGALADLCLEQDQGTGAEEETSTISVRANIDGVFGDRRHDYLCSETIIIFVAGAAITTFTSLLKAIAAQIEYAEKTSSVPLYKVQLHMICTFRYEYEIYAYGDFMQRITHDPRFTSWVKVQIYVSRPDKLTAAPACPSGICTSEFVCGQANEGEQANERTGLLATSTLTSKAATTGYGATQTSKDECCMAESECCSAAATTAAMAGSSSHSTLNSVTPQVSTNSSTTITPQPSVTDAVISPFIRIPTFLEEGSSLISDKYARKDLTATALILILPMLVWLWSRTVSWEGTYKGETNWCRTTTEHDQHMTNRCMWAYSVMPGVVHVLFTTLLGYSLLWLARSTNLLQSSSNGKVSVASASQLRSVFGIGRSASKKTASSRSGSSSSGSSASSISDRSTKSKKKSAVSAFDSLRQGLGLAMDPENNFLYDGDDDNLNDVQQSLDSTVEMKKKRMGVVPFSRGRMQ</sequence>
<dbReference type="GO" id="GO:0006811">
    <property type="term" value="P:monoatomic ion transport"/>
    <property type="evidence" value="ECO:0007669"/>
    <property type="project" value="UniProtKB-KW"/>
</dbReference>
<evidence type="ECO:0000256" key="3">
    <source>
        <dbReference type="ARBA" id="ARBA00022989"/>
    </source>
</evidence>
<dbReference type="InterPro" id="IPR013130">
    <property type="entry name" value="Fe3_Rdtase_TM_dom"/>
</dbReference>